<reference evidence="2 3" key="1">
    <citation type="journal article" date="2007" name="Arch. Virol.">
        <title>Sequence determination of variable regions within the genomes of gallid herpesvirus-2 pathotypes.</title>
        <authorList>
            <person name="Spatz S.J."/>
            <person name="Silva R.F."/>
        </authorList>
    </citation>
    <scope>NUCLEOTIDE SEQUENCE [LARGE SCALE GENOMIC DNA]</scope>
    <source>
        <strain evidence="2">CU-2</strain>
    </source>
</reference>
<sequence>MVFKYLFTGHGHLKLCNRSAGHNLTRWAGLVCVLEMQCWHLNYLKYTGAGTNLIPHFAIGGGGGGSRTLAATSISGSNQIRITMLWSGPGIGAWPKYKTRC</sequence>
<gene>
    <name evidence="2" type="ORF">MDV084.5</name>
    <name evidence="1" type="ORF">MDV099.5</name>
</gene>
<dbReference type="Proteomes" id="UP000134498">
    <property type="component" value="Genome"/>
</dbReference>
<dbReference type="EMBL" id="EU499381">
    <property type="protein sequence ID" value="ACF94942.1"/>
    <property type="molecule type" value="Genomic_DNA"/>
</dbReference>
<organism evidence="2 3">
    <name type="scientific">Gallid alphaherpesvirus 2</name>
    <dbReference type="NCBI Taxonomy" id="10390"/>
    <lineage>
        <taxon>Viruses</taxon>
        <taxon>Duplodnaviria</taxon>
        <taxon>Heunggongvirae</taxon>
        <taxon>Peploviricota</taxon>
        <taxon>Herviviricetes</taxon>
        <taxon>Herpesvirales</taxon>
        <taxon>Orthoherpesviridae</taxon>
        <taxon>Alphaherpesvirinae</taxon>
        <taxon>Mardivirus</taxon>
        <taxon>Mardivirus gallidalpha2</taxon>
    </lineage>
</organism>
<accession>B4YEL5</accession>
<evidence type="ECO:0000313" key="2">
    <source>
        <dbReference type="EMBL" id="ACF94974.1"/>
    </source>
</evidence>
<dbReference type="EMBL" id="EU499381">
    <property type="protein sequence ID" value="ACF94974.1"/>
    <property type="molecule type" value="Genomic_DNA"/>
</dbReference>
<protein>
    <submittedName>
        <fullName evidence="2">Uncharacterized protein</fullName>
    </submittedName>
</protein>
<proteinExistence type="predicted"/>
<evidence type="ECO:0000313" key="1">
    <source>
        <dbReference type="EMBL" id="ACF94942.1"/>
    </source>
</evidence>
<name>B4YEL5_9ALPH</name>
<reference evidence="2 3" key="2">
    <citation type="journal article" date="2008" name="Virus Genes">
        <title>Sequence determination of a mildly virulent strain (CU-2) of Gallid herpesvirus type 2 using 454 pyrosequencing.</title>
        <authorList>
            <person name="Spatz S.J."/>
            <person name="Rue C.A."/>
        </authorList>
    </citation>
    <scope>NUCLEOTIDE SEQUENCE [LARGE SCALE GENOMIC DNA]</scope>
    <source>
        <strain evidence="2">CU-2</strain>
    </source>
</reference>
<evidence type="ECO:0000313" key="3">
    <source>
        <dbReference type="Proteomes" id="UP000134498"/>
    </source>
</evidence>